<dbReference type="GO" id="GO:0016810">
    <property type="term" value="F:hydrolase activity, acting on carbon-nitrogen (but not peptide) bonds"/>
    <property type="evidence" value="ECO:0007669"/>
    <property type="project" value="InterPro"/>
</dbReference>
<keyword evidence="7" id="KW-0119">Carbohydrate metabolism</keyword>
<dbReference type="CDD" id="cd10951">
    <property type="entry name" value="CE4_ClCDA_like"/>
    <property type="match status" value="1"/>
</dbReference>
<protein>
    <submittedName>
        <fullName evidence="13">Putative chitin deacetylase</fullName>
    </submittedName>
</protein>
<dbReference type="InterPro" id="IPR001002">
    <property type="entry name" value="Chitin-bd_1"/>
</dbReference>
<evidence type="ECO:0000256" key="3">
    <source>
        <dbReference type="ARBA" id="ARBA00022723"/>
    </source>
</evidence>
<evidence type="ECO:0000256" key="8">
    <source>
        <dbReference type="ARBA" id="ARBA00023285"/>
    </source>
</evidence>
<evidence type="ECO:0000256" key="1">
    <source>
        <dbReference type="ARBA" id="ARBA00001941"/>
    </source>
</evidence>
<feature type="domain" description="Chitin-binding type-1" evidence="11">
    <location>
        <begin position="55"/>
        <end position="98"/>
    </location>
</feature>
<dbReference type="SUPFAM" id="SSF88713">
    <property type="entry name" value="Glycoside hydrolase/deacetylase"/>
    <property type="match status" value="1"/>
</dbReference>
<dbReference type="CDD" id="cd00035">
    <property type="entry name" value="ChtBD1"/>
    <property type="match status" value="1"/>
</dbReference>
<dbReference type="Gene3D" id="3.30.60.10">
    <property type="entry name" value="Endochitinase-like"/>
    <property type="match status" value="1"/>
</dbReference>
<evidence type="ECO:0000259" key="11">
    <source>
        <dbReference type="PROSITE" id="PS50941"/>
    </source>
</evidence>
<dbReference type="Gene3D" id="3.20.20.370">
    <property type="entry name" value="Glycoside hydrolase/deacetylase"/>
    <property type="match status" value="1"/>
</dbReference>
<evidence type="ECO:0000256" key="4">
    <source>
        <dbReference type="ARBA" id="ARBA00022729"/>
    </source>
</evidence>
<evidence type="ECO:0000256" key="10">
    <source>
        <dbReference type="SAM" id="SignalP"/>
    </source>
</evidence>
<dbReference type="PANTHER" id="PTHR46471:SF4">
    <property type="entry name" value="CHITIN DEACETYLASE"/>
    <property type="match status" value="1"/>
</dbReference>
<evidence type="ECO:0000313" key="14">
    <source>
        <dbReference type="Proteomes" id="UP000019376"/>
    </source>
</evidence>
<proteinExistence type="predicted"/>
<dbReference type="InterPro" id="IPR036861">
    <property type="entry name" value="Endochitinase-like_sf"/>
</dbReference>
<feature type="disulfide bond" evidence="9">
    <location>
        <begin position="65"/>
        <end position="77"/>
    </location>
</feature>
<comment type="caution">
    <text evidence="9">Lacks conserved residue(s) required for the propagation of feature annotation.</text>
</comment>
<organism evidence="13 14">
    <name type="scientific">Penicillium oxalicum (strain 114-2 / CGMCC 5302)</name>
    <name type="common">Penicillium decumbens</name>
    <dbReference type="NCBI Taxonomy" id="933388"/>
    <lineage>
        <taxon>Eukaryota</taxon>
        <taxon>Fungi</taxon>
        <taxon>Dikarya</taxon>
        <taxon>Ascomycota</taxon>
        <taxon>Pezizomycotina</taxon>
        <taxon>Eurotiomycetes</taxon>
        <taxon>Eurotiomycetidae</taxon>
        <taxon>Eurotiales</taxon>
        <taxon>Aspergillaceae</taxon>
        <taxon>Penicillium</taxon>
    </lineage>
</organism>
<dbReference type="PhylomeDB" id="S7ZQA4"/>
<evidence type="ECO:0000256" key="6">
    <source>
        <dbReference type="ARBA" id="ARBA00023026"/>
    </source>
</evidence>
<dbReference type="PROSITE" id="PS50941">
    <property type="entry name" value="CHIT_BIND_I_2"/>
    <property type="match status" value="1"/>
</dbReference>
<evidence type="ECO:0000256" key="7">
    <source>
        <dbReference type="ARBA" id="ARBA00023277"/>
    </source>
</evidence>
<keyword evidence="6" id="KW-0843">Virulence</keyword>
<feature type="chain" id="PRO_5004547301" evidence="10">
    <location>
        <begin position="20"/>
        <end position="466"/>
    </location>
</feature>
<dbReference type="GO" id="GO:0008061">
    <property type="term" value="F:chitin binding"/>
    <property type="evidence" value="ECO:0007669"/>
    <property type="project" value="UniProtKB-UniRule"/>
</dbReference>
<dbReference type="PROSITE" id="PS51677">
    <property type="entry name" value="NODB"/>
    <property type="match status" value="1"/>
</dbReference>
<dbReference type="InterPro" id="IPR002509">
    <property type="entry name" value="NODB_dom"/>
</dbReference>
<dbReference type="HOGENOM" id="CLU_021264_11_3_1"/>
<dbReference type="GO" id="GO:0005975">
    <property type="term" value="P:carbohydrate metabolic process"/>
    <property type="evidence" value="ECO:0007669"/>
    <property type="project" value="InterPro"/>
</dbReference>
<dbReference type="PANTHER" id="PTHR46471">
    <property type="entry name" value="CHITIN DEACETYLASE"/>
    <property type="match status" value="1"/>
</dbReference>
<keyword evidence="5" id="KW-0378">Hydrolase</keyword>
<evidence type="ECO:0000256" key="9">
    <source>
        <dbReference type="PROSITE-ProRule" id="PRU00261"/>
    </source>
</evidence>
<accession>S7ZQA4</accession>
<dbReference type="STRING" id="933388.S7ZQA4"/>
<dbReference type="Proteomes" id="UP000019376">
    <property type="component" value="Unassembled WGS sequence"/>
</dbReference>
<sequence>MHWRGFLALFGVSVGLAHGFLHPPHRYITANDTKEALSHIESPHLHYRLASSKLEYQCGPDYGSCPSGTCCSSAGFCGTTVAHCRSPDCMIDYGRCDAHKSPTGPPTKDVLRPHLGRVPYSPQEIRSCTVPGTVALTFDDGPGRYTGDLLDLLDRYDARATFFVTGINNGKGQIDDPNLPWAEMIERMVVDGHQVASHTWSHEDLSKVTSEQRADQLLKNEGAIRNIIGSFPTYMRPPYSSCLPDSGCGQDLDDLGYHIVLYDIDTEDYKNDSPELIELSKGIFDRALKSGNPEHTSWLVIGHDIHEQTVHNLTEHMLKTSIDLGYRPVTVGECLRDPRDNWYRADSRWAGNKTKKEHPYRGPKNSTTPQVSLDGTCGANSTCFGSRFGLCCGSNNVCGNTTSHCGYGCNKKAGYCSVGVPSNGDALASSSPEAKSVRSEADSSPRVMGSAAVTSFALALVVAMWM</sequence>
<keyword evidence="14" id="KW-1185">Reference proteome</keyword>
<dbReference type="OrthoDB" id="407355at2759"/>
<feature type="signal peptide" evidence="10">
    <location>
        <begin position="1"/>
        <end position="19"/>
    </location>
</feature>
<keyword evidence="9" id="KW-1015">Disulfide bond</keyword>
<keyword evidence="4 10" id="KW-0732">Signal</keyword>
<evidence type="ECO:0000259" key="12">
    <source>
        <dbReference type="PROSITE" id="PS51677"/>
    </source>
</evidence>
<feature type="domain" description="NodB homology" evidence="12">
    <location>
        <begin position="132"/>
        <end position="329"/>
    </location>
</feature>
<evidence type="ECO:0000313" key="13">
    <source>
        <dbReference type="EMBL" id="EPS32900.1"/>
    </source>
</evidence>
<evidence type="ECO:0000256" key="5">
    <source>
        <dbReference type="ARBA" id="ARBA00022801"/>
    </source>
</evidence>
<dbReference type="Pfam" id="PF01522">
    <property type="entry name" value="Polysacc_deac_1"/>
    <property type="match status" value="1"/>
</dbReference>
<gene>
    <name evidence="13" type="ORF">PDE_07861</name>
</gene>
<comment type="cofactor">
    <cofactor evidence="1">
        <name>Co(2+)</name>
        <dbReference type="ChEBI" id="CHEBI:48828"/>
    </cofactor>
</comment>
<dbReference type="CDD" id="cd11618">
    <property type="entry name" value="ChtBD1_1"/>
    <property type="match status" value="1"/>
</dbReference>
<reference evidence="13 14" key="1">
    <citation type="journal article" date="2013" name="PLoS ONE">
        <title>Genomic and secretomic analyses reveal unique features of the lignocellulolytic enzyme system of Penicillium decumbens.</title>
        <authorList>
            <person name="Liu G."/>
            <person name="Zhang L."/>
            <person name="Wei X."/>
            <person name="Zou G."/>
            <person name="Qin Y."/>
            <person name="Ma L."/>
            <person name="Li J."/>
            <person name="Zheng H."/>
            <person name="Wang S."/>
            <person name="Wang C."/>
            <person name="Xun L."/>
            <person name="Zhao G.-P."/>
            <person name="Zhou Z."/>
            <person name="Qu Y."/>
        </authorList>
    </citation>
    <scope>NUCLEOTIDE SEQUENCE [LARGE SCALE GENOMIC DNA]</scope>
    <source>
        <strain evidence="14">114-2 / CGMCC 5302</strain>
    </source>
</reference>
<keyword evidence="3" id="KW-0479">Metal-binding</keyword>
<dbReference type="SUPFAM" id="SSF57016">
    <property type="entry name" value="Plant lectins/antimicrobial peptides"/>
    <property type="match status" value="2"/>
</dbReference>
<evidence type="ECO:0000256" key="2">
    <source>
        <dbReference type="ARBA" id="ARBA00022669"/>
    </source>
</evidence>
<feature type="disulfide bond" evidence="9">
    <location>
        <begin position="70"/>
        <end position="84"/>
    </location>
</feature>
<name>S7ZQA4_PENO1</name>
<dbReference type="GO" id="GO:0046872">
    <property type="term" value="F:metal ion binding"/>
    <property type="evidence" value="ECO:0007669"/>
    <property type="project" value="UniProtKB-KW"/>
</dbReference>
<dbReference type="AlphaFoldDB" id="S7ZQA4"/>
<keyword evidence="8" id="KW-0170">Cobalt</keyword>
<dbReference type="InterPro" id="IPR011330">
    <property type="entry name" value="Glyco_hydro/deAcase_b/a-brl"/>
</dbReference>
<keyword evidence="2 9" id="KW-0147">Chitin-binding</keyword>
<dbReference type="EMBL" id="KB644414">
    <property type="protein sequence ID" value="EPS32900.1"/>
    <property type="molecule type" value="Genomic_DNA"/>
</dbReference>
<dbReference type="eggNOG" id="ENOG502S2CW">
    <property type="taxonomic scope" value="Eukaryota"/>
</dbReference>